<sequence>MGNAPSERKMGNRLRCCVCSKVLPPCHSFNDLYKATVIGQHVYVYNGGEYYRPVGYDNQYQCQHCFYKPIRDEEQRKREEERRREEERKREEQRKEEERRREEQRQEEERKAQRHVLISHLHEFDAKNESDYDDLLETLSSKCSIPISDLSLVQLSADQLGSILTALDNLLFDEWISAPPSLSTLQHAQVLITELCALSLEISEGVSLKAISNHVQSLVSQVSQSACNVSESFLLTQALYLNLMHFFTDPGSCDAAFIAKQWAEQDLTAEDLFLIEFLGTLTTSLQSAVGRASAFILKMEIQCLELLLSTLTHLNGKERHVGSTEILLRIVQTSKWTPTEAVTLLKVLSEKYKEDAPITEVLTLVQVYDLSPEWTDDSGNSLTQALDVLGPERFLLDFCKTLRKQDESTLDSALAELKTLNNLDDSVVTMMKNITNGVLKYSEKAPKGEPFMRDSFKSGNLNVNEIQNSLSQLCKAVSDTKGWWPTVVQMLRWCMLVLTEKTETQGLVGVKLDPCVTAMFAATKVLMGKKVDIVLSSNIYSLNQTKEWSDFYKHLGISLNTNLRKENTSLMDVYEADIADKAVSDTKGWWPTVLQMLMLCVLVLTEMAATLNTNLRKDNTSLMDVYEPDKAVSDTKGWWQTVLQMLRLCVLVLTEMAATLNTNLRKDNTSLMDVYEADVVYGTMDDFVSDYLQCGLKGMEAGSPLLSRGFLIEDRCLSASYNLELSVLKENNALVFAADTLKSLMGNFYIEEMELRDRFIKALFQVLHSNLSKSTDEESKVIAISQKCTGKDLPSNKVYILSILEKLLQEFSGETECEKQGASLVGNLCLEILFYHAGQFQMVSNLTAQKRWSPEEVVALLVTLTDHHHDKDCISIMKILHLIETYQVSSRWTDEKNQSLLELLSVLDTEKVMQHLDRCFEKEETKSLECLFDEIRQMKNIDEKTLEKSYSIVKGVENMIKSGEIKKHTNLKQAKKLSHSTKTEDLQEILAVLCNAVHVCIAEEKWWPRATQLTSWCFLALSDTGKLLEMGTGEGKSCVIAMFAALRVLRGEKVDVVSSSSVLCQRDAEEWNNFYKYFDITADTNTNKTKDEDRKKCYQKDVVYGTIETFAADHLRQIFEMKDVRTDRSYQCIIIDEVDSLLLDQGVQLTYLSSPMVSMQHLNVILAMIWGHASQYGFLSTGHITFVQGPPCSFYKSIFDSIDMDGIDDPMDVLHIAEESGIVPKGFTEEIYNSEKDEILRKLKTVSQNDVINFFPKIEQYVPYGFTVYTLDDNGLLSLRKTTPYNNQDIPKLTFLVFDDGLCSALYDSEEVLANPITEFILDKIQYTPCTNHAGKISIPGFLKNLIESKLPVWVQNAFLAKRLRQGREYVVENDCVCPVDYRSTGIVELNKKWGDGLQQFVEIKHQIKMSTISTVTNFISNLAFFEKYDGKIYGTTGTLGSETDMLFLQDLYPNLSACKMPTFNRRKLFEVKGNLETSAVEWKSKICHVIMDQVCPNSFREGRAALLICETITKAKELYEMLKNVIPGQIILYSRSDKDSSSKINKKLDPGDVIVATNLAGRGTDIKVSKKVNKNGGLFVVLSFLSENTRVELQAFGRTARKGKPGSAQIIMTTDHVQESLKTVSSLEEAKETRNRLAAERINYMMADVTEMKLREDLFAEYCKTLQGIYRNTKGDERSVVVAIMNEFWGIWLQTKSEEINNLKRNELKKSLEADLSLAQNQSQSQTSPCSSIYHYIKFGNLALGEKKWDVSMKLFEKAMIQDESWAAIAFYNHAYCSIKQQKGDYLTTASNDLKKAQKSLKYLSEECLVCLQFVKIASVELKKQ</sequence>
<dbReference type="InterPro" id="IPR014018">
    <property type="entry name" value="SecA_motor_DEAD"/>
</dbReference>
<dbReference type="Gene3D" id="3.40.50.300">
    <property type="entry name" value="P-loop containing nucleotide triphosphate hydrolases"/>
    <property type="match status" value="3"/>
</dbReference>
<keyword evidence="1" id="KW-0963">Cytoplasm</keyword>
<name>A0A9N7YE04_PLEPL</name>
<proteinExistence type="predicted"/>
<comment type="caution">
    <text evidence="8">The sequence shown here is derived from an EMBL/GenBank/DDBJ whole genome shotgun (WGS) entry which is preliminary data.</text>
</comment>
<dbReference type="InterPro" id="IPR011115">
    <property type="entry name" value="SecA_DEAD"/>
</dbReference>
<organism evidence="8 9">
    <name type="scientific">Pleuronectes platessa</name>
    <name type="common">European plaice</name>
    <dbReference type="NCBI Taxonomy" id="8262"/>
    <lineage>
        <taxon>Eukaryota</taxon>
        <taxon>Metazoa</taxon>
        <taxon>Chordata</taxon>
        <taxon>Craniata</taxon>
        <taxon>Vertebrata</taxon>
        <taxon>Euteleostomi</taxon>
        <taxon>Actinopterygii</taxon>
        <taxon>Neopterygii</taxon>
        <taxon>Teleostei</taxon>
        <taxon>Neoteleostei</taxon>
        <taxon>Acanthomorphata</taxon>
        <taxon>Carangaria</taxon>
        <taxon>Pleuronectiformes</taxon>
        <taxon>Pleuronectoidei</taxon>
        <taxon>Pleuronectidae</taxon>
        <taxon>Pleuronectes</taxon>
    </lineage>
</organism>
<dbReference type="InterPro" id="IPR027417">
    <property type="entry name" value="P-loop_NTPase"/>
</dbReference>
<dbReference type="SUPFAM" id="SSF81767">
    <property type="entry name" value="Pre-protein crosslinking domain of SecA"/>
    <property type="match status" value="1"/>
</dbReference>
<keyword evidence="2" id="KW-0653">Protein transport</keyword>
<evidence type="ECO:0000259" key="5">
    <source>
        <dbReference type="PROSITE" id="PS51192"/>
    </source>
</evidence>
<dbReference type="InterPro" id="IPR001650">
    <property type="entry name" value="Helicase_C-like"/>
</dbReference>
<dbReference type="PANTHER" id="PTHR30612">
    <property type="entry name" value="SECA INNER MEMBRANE COMPONENT OF SEC PROTEIN SECRETION SYSTEM"/>
    <property type="match status" value="1"/>
</dbReference>
<dbReference type="InterPro" id="IPR014001">
    <property type="entry name" value="Helicase_ATP-bd"/>
</dbReference>
<dbReference type="InterPro" id="IPR000185">
    <property type="entry name" value="SecA"/>
</dbReference>
<dbReference type="GO" id="GO:0016020">
    <property type="term" value="C:membrane"/>
    <property type="evidence" value="ECO:0007669"/>
    <property type="project" value="InterPro"/>
</dbReference>
<evidence type="ECO:0000259" key="7">
    <source>
        <dbReference type="PROSITE" id="PS51196"/>
    </source>
</evidence>
<evidence type="ECO:0008006" key="10">
    <source>
        <dbReference type="Google" id="ProtNLM"/>
    </source>
</evidence>
<keyword evidence="9" id="KW-1185">Reference proteome</keyword>
<dbReference type="InterPro" id="IPR036670">
    <property type="entry name" value="SecA_X-link_sf"/>
</dbReference>
<dbReference type="PROSITE" id="PS51194">
    <property type="entry name" value="HELICASE_CTER"/>
    <property type="match status" value="1"/>
</dbReference>
<feature type="compositionally biased region" description="Basic and acidic residues" evidence="4">
    <location>
        <begin position="76"/>
        <end position="111"/>
    </location>
</feature>
<reference evidence="8" key="1">
    <citation type="submission" date="2020-03" db="EMBL/GenBank/DDBJ databases">
        <authorList>
            <person name="Weist P."/>
        </authorList>
    </citation>
    <scope>NUCLEOTIDE SEQUENCE</scope>
</reference>
<evidence type="ECO:0000313" key="9">
    <source>
        <dbReference type="Proteomes" id="UP001153269"/>
    </source>
</evidence>
<dbReference type="PROSITE" id="PS51196">
    <property type="entry name" value="SECA_MOTOR_DEAD"/>
    <property type="match status" value="1"/>
</dbReference>
<dbReference type="SUPFAM" id="SSF52540">
    <property type="entry name" value="P-loop containing nucleoside triphosphate hydrolases"/>
    <property type="match status" value="2"/>
</dbReference>
<evidence type="ECO:0000256" key="2">
    <source>
        <dbReference type="ARBA" id="ARBA00022927"/>
    </source>
</evidence>
<dbReference type="PANTHER" id="PTHR30612:SF0">
    <property type="entry name" value="CHLOROPLAST PROTEIN-TRANSPORTING ATPASE"/>
    <property type="match status" value="1"/>
</dbReference>
<feature type="domain" description="Helicase ATP-binding" evidence="5">
    <location>
        <begin position="1017"/>
        <end position="1156"/>
    </location>
</feature>
<dbReference type="Gene3D" id="3.90.1440.10">
    <property type="entry name" value="SecA, preprotein cross-linking domain"/>
    <property type="match status" value="1"/>
</dbReference>
<dbReference type="EMBL" id="CADEAL010000620">
    <property type="protein sequence ID" value="CAB1422912.1"/>
    <property type="molecule type" value="Genomic_DNA"/>
</dbReference>
<dbReference type="SMART" id="SM00957">
    <property type="entry name" value="SecA_DEAD"/>
    <property type="match status" value="1"/>
</dbReference>
<gene>
    <name evidence="8" type="ORF">PLEPLA_LOCUS10830</name>
</gene>
<dbReference type="Pfam" id="PF07517">
    <property type="entry name" value="SecA_DEAD"/>
    <property type="match status" value="1"/>
</dbReference>
<keyword evidence="2" id="KW-0813">Transport</keyword>
<evidence type="ECO:0000256" key="4">
    <source>
        <dbReference type="SAM" id="MobiDB-lite"/>
    </source>
</evidence>
<dbReference type="PRINTS" id="PR00906">
    <property type="entry name" value="SECA"/>
</dbReference>
<feature type="region of interest" description="Disordered" evidence="4">
    <location>
        <begin position="76"/>
        <end position="112"/>
    </location>
</feature>
<evidence type="ECO:0000259" key="6">
    <source>
        <dbReference type="PROSITE" id="PS51194"/>
    </source>
</evidence>
<dbReference type="Proteomes" id="UP001153269">
    <property type="component" value="Unassembled WGS sequence"/>
</dbReference>
<dbReference type="GO" id="GO:0017038">
    <property type="term" value="P:protein import"/>
    <property type="evidence" value="ECO:0007669"/>
    <property type="project" value="InterPro"/>
</dbReference>
<feature type="domain" description="SecA family profile" evidence="7">
    <location>
        <begin position="913"/>
        <end position="1644"/>
    </location>
</feature>
<dbReference type="PROSITE" id="PS51192">
    <property type="entry name" value="HELICASE_ATP_BIND_1"/>
    <property type="match status" value="1"/>
</dbReference>
<feature type="domain" description="Helicase C-terminal" evidence="6">
    <location>
        <begin position="1491"/>
        <end position="1651"/>
    </location>
</feature>
<keyword evidence="3" id="KW-0811">Translocation</keyword>
<dbReference type="GO" id="GO:0005524">
    <property type="term" value="F:ATP binding"/>
    <property type="evidence" value="ECO:0007669"/>
    <property type="project" value="InterPro"/>
</dbReference>
<dbReference type="GO" id="GO:0006605">
    <property type="term" value="P:protein targeting"/>
    <property type="evidence" value="ECO:0007669"/>
    <property type="project" value="InterPro"/>
</dbReference>
<evidence type="ECO:0000256" key="3">
    <source>
        <dbReference type="ARBA" id="ARBA00023010"/>
    </source>
</evidence>
<evidence type="ECO:0000313" key="8">
    <source>
        <dbReference type="EMBL" id="CAB1422912.1"/>
    </source>
</evidence>
<protein>
    <recommendedName>
        <fullName evidence="10">Protein translocase subunit SecA</fullName>
    </recommendedName>
</protein>
<accession>A0A9N7YE04</accession>
<dbReference type="GO" id="GO:0006886">
    <property type="term" value="P:intracellular protein transport"/>
    <property type="evidence" value="ECO:0007669"/>
    <property type="project" value="InterPro"/>
</dbReference>
<evidence type="ECO:0000256" key="1">
    <source>
        <dbReference type="ARBA" id="ARBA00022490"/>
    </source>
</evidence>